<accession>A0A4Z2E3E4</accession>
<keyword evidence="2" id="KW-1185">Reference proteome</keyword>
<organism evidence="1 2">
    <name type="scientific">Liparis tanakae</name>
    <name type="common">Tanaka's snailfish</name>
    <dbReference type="NCBI Taxonomy" id="230148"/>
    <lineage>
        <taxon>Eukaryota</taxon>
        <taxon>Metazoa</taxon>
        <taxon>Chordata</taxon>
        <taxon>Craniata</taxon>
        <taxon>Vertebrata</taxon>
        <taxon>Euteleostomi</taxon>
        <taxon>Actinopterygii</taxon>
        <taxon>Neopterygii</taxon>
        <taxon>Teleostei</taxon>
        <taxon>Neoteleostei</taxon>
        <taxon>Acanthomorphata</taxon>
        <taxon>Eupercaria</taxon>
        <taxon>Perciformes</taxon>
        <taxon>Cottioidei</taxon>
        <taxon>Cottales</taxon>
        <taxon>Liparidae</taxon>
        <taxon>Liparis</taxon>
    </lineage>
</organism>
<evidence type="ECO:0000313" key="2">
    <source>
        <dbReference type="Proteomes" id="UP000314294"/>
    </source>
</evidence>
<sequence length="8" mass="836">MRMITAGG</sequence>
<dbReference type="EMBL" id="SRLO01018446">
    <property type="protein sequence ID" value="TNN23446.1"/>
    <property type="molecule type" value="Genomic_DNA"/>
</dbReference>
<reference evidence="1 2" key="1">
    <citation type="submission" date="2019-03" db="EMBL/GenBank/DDBJ databases">
        <title>First draft genome of Liparis tanakae, snailfish: a comprehensive survey of snailfish specific genes.</title>
        <authorList>
            <person name="Kim W."/>
            <person name="Song I."/>
            <person name="Jeong J.-H."/>
            <person name="Kim D."/>
            <person name="Kim S."/>
            <person name="Ryu S."/>
            <person name="Song J.Y."/>
            <person name="Lee S.K."/>
        </authorList>
    </citation>
    <scope>NUCLEOTIDE SEQUENCE [LARGE SCALE GENOMIC DNA]</scope>
    <source>
        <tissue evidence="1">Muscle</tissue>
    </source>
</reference>
<proteinExistence type="predicted"/>
<protein>
    <submittedName>
        <fullName evidence="1">Uncharacterized protein</fullName>
    </submittedName>
</protein>
<dbReference type="Proteomes" id="UP000314294">
    <property type="component" value="Unassembled WGS sequence"/>
</dbReference>
<name>A0A4Z2E3E4_9TELE</name>
<gene>
    <name evidence="1" type="ORF">EYF80_066433</name>
</gene>
<comment type="caution">
    <text evidence="1">The sequence shown here is derived from an EMBL/GenBank/DDBJ whole genome shotgun (WGS) entry which is preliminary data.</text>
</comment>
<evidence type="ECO:0000313" key="1">
    <source>
        <dbReference type="EMBL" id="TNN23446.1"/>
    </source>
</evidence>